<dbReference type="eggNOG" id="ENOG502ZJ1T">
    <property type="taxonomic scope" value="Bacteria"/>
</dbReference>
<dbReference type="AlphaFoldDB" id="B0TQV6"/>
<protein>
    <submittedName>
        <fullName evidence="2">Uncharacterized protein</fullName>
    </submittedName>
</protein>
<dbReference type="EMBL" id="CP000931">
    <property type="protein sequence ID" value="ABZ76351.1"/>
    <property type="molecule type" value="Genomic_DNA"/>
</dbReference>
<dbReference type="HOGENOM" id="CLU_1034047_0_0_6"/>
<evidence type="ECO:0000313" key="3">
    <source>
        <dbReference type="Proteomes" id="UP000001317"/>
    </source>
</evidence>
<dbReference type="RefSeq" id="WP_012276885.1">
    <property type="nucleotide sequence ID" value="NC_010334.1"/>
</dbReference>
<proteinExistence type="predicted"/>
<keyword evidence="1" id="KW-0732">Signal</keyword>
<gene>
    <name evidence="2" type="ordered locus">Shal_1786</name>
</gene>
<dbReference type="KEGG" id="shl:Shal_1786"/>
<feature type="signal peptide" evidence="1">
    <location>
        <begin position="1"/>
        <end position="26"/>
    </location>
</feature>
<dbReference type="Proteomes" id="UP000001317">
    <property type="component" value="Chromosome"/>
</dbReference>
<dbReference type="STRING" id="458817.Shal_1786"/>
<feature type="chain" id="PRO_5002756704" evidence="1">
    <location>
        <begin position="27"/>
        <end position="269"/>
    </location>
</feature>
<sequence>MDIQSKCKLVLLSSVFLTSIQTSAVAQPWEFSSTVDDFADTSISIASTKTSDGKGMAFVRCNAKTKLEIVFADGQYMGTGKSLSVRYRIDKDEVVNQRWRPSTEGTSLFVGSSGKYPLARNLANGEKIIIEVKDYKGTPHKFSFALTGAKEPIRQVFDKCGIPFELPQIDGVKPDTMDYVNNFGPNSTSCTKQMLNTLGYRSADISEVKTDALYVALQNYINDKSKVCDGKTRTFETVFCSDPVGFASSLYGDAVKLDKTYKKTCSKRD</sequence>
<reference evidence="2" key="1">
    <citation type="submission" date="2008-01" db="EMBL/GenBank/DDBJ databases">
        <title>Complete sequence of Shewanella halifaxensis HAW-EB4.</title>
        <authorList>
            <consortium name="US DOE Joint Genome Institute"/>
            <person name="Copeland A."/>
            <person name="Lucas S."/>
            <person name="Lapidus A."/>
            <person name="Glavina del Rio T."/>
            <person name="Dalin E."/>
            <person name="Tice H."/>
            <person name="Bruce D."/>
            <person name="Goodwin L."/>
            <person name="Pitluck S."/>
            <person name="Sims D."/>
            <person name="Brettin T."/>
            <person name="Detter J.C."/>
            <person name="Han C."/>
            <person name="Kuske C.R."/>
            <person name="Schmutz J."/>
            <person name="Larimer F."/>
            <person name="Land M."/>
            <person name="Hauser L."/>
            <person name="Kyrpides N."/>
            <person name="Kim E."/>
            <person name="Zhao J.-S."/>
            <person name="Richardson P."/>
        </authorList>
    </citation>
    <scope>NUCLEOTIDE SEQUENCE [LARGE SCALE GENOMIC DNA]</scope>
    <source>
        <strain evidence="2">HAW-EB4</strain>
    </source>
</reference>
<evidence type="ECO:0000313" key="2">
    <source>
        <dbReference type="EMBL" id="ABZ76351.1"/>
    </source>
</evidence>
<evidence type="ECO:0000256" key="1">
    <source>
        <dbReference type="SAM" id="SignalP"/>
    </source>
</evidence>
<name>B0TQV6_SHEHH</name>
<accession>B0TQV6</accession>
<keyword evidence="3" id="KW-1185">Reference proteome</keyword>
<organism evidence="2 3">
    <name type="scientific">Shewanella halifaxensis (strain HAW-EB4)</name>
    <dbReference type="NCBI Taxonomy" id="458817"/>
    <lineage>
        <taxon>Bacteria</taxon>
        <taxon>Pseudomonadati</taxon>
        <taxon>Pseudomonadota</taxon>
        <taxon>Gammaproteobacteria</taxon>
        <taxon>Alteromonadales</taxon>
        <taxon>Shewanellaceae</taxon>
        <taxon>Shewanella</taxon>
    </lineage>
</organism>